<sequence>MFMDKNNKEIFWDSNIEELKSGYKQYEEEYRCIICEESFTKGRIYEIENNLYDAKKATEIHIEKEHGSTLQYLLGMNTSFTGISEVQREVLLLMAEGLSDKEIASKLGVSQSTIRNHRFKLREKEKQGRLFLAMMDMISKGSNRKLTKLDKEELCDAHKTATTIDDRYNITDKEREEVIKNYFTENGALKSYPAKEKKKVIVLSQIVKNFASGKKYSEKEINRILKRIHEDYVTIRRAMIEYGFLERSNDCSSYWVKE</sequence>
<dbReference type="GO" id="GO:0003677">
    <property type="term" value="F:DNA binding"/>
    <property type="evidence" value="ECO:0007669"/>
    <property type="project" value="InterPro"/>
</dbReference>
<dbReference type="PATRIC" id="fig|1216932.3.peg.2812"/>
<dbReference type="Proteomes" id="UP000019426">
    <property type="component" value="Chromosome M2/40_rep2"/>
</dbReference>
<dbReference type="eggNOG" id="COG3860">
    <property type="taxonomic scope" value="Bacteria"/>
</dbReference>
<name>W6RZT3_9CLOT</name>
<evidence type="ECO:0000259" key="1">
    <source>
        <dbReference type="PROSITE" id="PS50043"/>
    </source>
</evidence>
<protein>
    <recommendedName>
        <fullName evidence="1">HTH luxR-type domain-containing protein</fullName>
    </recommendedName>
</protein>
<dbReference type="PRINTS" id="PR00038">
    <property type="entry name" value="HTHLUXR"/>
</dbReference>
<dbReference type="InterPro" id="IPR036388">
    <property type="entry name" value="WH-like_DNA-bd_sf"/>
</dbReference>
<reference evidence="2 3" key="1">
    <citation type="submission" date="2013-11" db="EMBL/GenBank/DDBJ databases">
        <title>Complete genome sequence of Clostridum sp. M2/40.</title>
        <authorList>
            <person name="Wibberg D."/>
            <person name="Puehler A."/>
            <person name="Schlueter A."/>
        </authorList>
    </citation>
    <scope>NUCLEOTIDE SEQUENCE [LARGE SCALE GENOMIC DNA]</scope>
    <source>
        <strain evidence="3">M2/40</strain>
    </source>
</reference>
<dbReference type="GO" id="GO:0006355">
    <property type="term" value="P:regulation of DNA-templated transcription"/>
    <property type="evidence" value="ECO:0007669"/>
    <property type="project" value="InterPro"/>
</dbReference>
<organism evidence="2 3">
    <name type="scientific">Clostridium bornimense</name>
    <dbReference type="NCBI Taxonomy" id="1216932"/>
    <lineage>
        <taxon>Bacteria</taxon>
        <taxon>Bacillati</taxon>
        <taxon>Bacillota</taxon>
        <taxon>Clostridia</taxon>
        <taxon>Eubacteriales</taxon>
        <taxon>Clostridiaceae</taxon>
        <taxon>Clostridium</taxon>
    </lineage>
</organism>
<dbReference type="CDD" id="cd06170">
    <property type="entry name" value="LuxR_C_like"/>
    <property type="match status" value="1"/>
</dbReference>
<dbReference type="EMBL" id="HG917869">
    <property type="protein sequence ID" value="CDM69968.1"/>
    <property type="molecule type" value="Genomic_DNA"/>
</dbReference>
<dbReference type="InterPro" id="IPR000792">
    <property type="entry name" value="Tscrpt_reg_LuxR_C"/>
</dbReference>
<dbReference type="STRING" id="1216932.CM240_2851"/>
<dbReference type="HOGENOM" id="CLU_096125_0_0_9"/>
<dbReference type="SMART" id="SM00421">
    <property type="entry name" value="HTH_LUXR"/>
    <property type="match status" value="1"/>
</dbReference>
<dbReference type="AlphaFoldDB" id="W6RZT3"/>
<dbReference type="KEGG" id="clt:CM240_2851"/>
<dbReference type="Pfam" id="PF00196">
    <property type="entry name" value="GerE"/>
    <property type="match status" value="1"/>
</dbReference>
<dbReference type="PROSITE" id="PS50043">
    <property type="entry name" value="HTH_LUXR_2"/>
    <property type="match status" value="1"/>
</dbReference>
<dbReference type="InterPro" id="IPR016032">
    <property type="entry name" value="Sig_transdc_resp-reg_C-effctor"/>
</dbReference>
<proteinExistence type="predicted"/>
<dbReference type="Gene3D" id="1.10.10.10">
    <property type="entry name" value="Winged helix-like DNA-binding domain superfamily/Winged helix DNA-binding domain"/>
    <property type="match status" value="1"/>
</dbReference>
<accession>W6RZT3</accession>
<dbReference type="SUPFAM" id="SSF46894">
    <property type="entry name" value="C-terminal effector domain of the bipartite response regulators"/>
    <property type="match status" value="1"/>
</dbReference>
<evidence type="ECO:0000313" key="2">
    <source>
        <dbReference type="EMBL" id="CDM69968.1"/>
    </source>
</evidence>
<evidence type="ECO:0000313" key="3">
    <source>
        <dbReference type="Proteomes" id="UP000019426"/>
    </source>
</evidence>
<dbReference type="InterPro" id="IPR018656">
    <property type="entry name" value="DUF2087"/>
</dbReference>
<gene>
    <name evidence="2" type="ORF">CM240_2851</name>
</gene>
<feature type="domain" description="HTH luxR-type" evidence="1">
    <location>
        <begin position="76"/>
        <end position="141"/>
    </location>
</feature>
<dbReference type="Pfam" id="PF09860">
    <property type="entry name" value="DUF2087"/>
    <property type="match status" value="1"/>
</dbReference>
<keyword evidence="3" id="KW-1185">Reference proteome</keyword>